<evidence type="ECO:0000259" key="1">
    <source>
        <dbReference type="PROSITE" id="PS50003"/>
    </source>
</evidence>
<dbReference type="PROSITE" id="PS50003">
    <property type="entry name" value="PH_DOMAIN"/>
    <property type="match status" value="1"/>
</dbReference>
<dbReference type="InterPro" id="IPR011993">
    <property type="entry name" value="PH-like_dom_sf"/>
</dbReference>
<evidence type="ECO:0000313" key="3">
    <source>
        <dbReference type="Proteomes" id="UP000481153"/>
    </source>
</evidence>
<dbReference type="EMBL" id="VJMJ01000103">
    <property type="protein sequence ID" value="KAF0734871.1"/>
    <property type="molecule type" value="Genomic_DNA"/>
</dbReference>
<dbReference type="OrthoDB" id="73919at2759"/>
<keyword evidence="3" id="KW-1185">Reference proteome</keyword>
<dbReference type="Pfam" id="PF00169">
    <property type="entry name" value="PH"/>
    <property type="match status" value="1"/>
</dbReference>
<comment type="caution">
    <text evidence="2">The sequence shown here is derived from an EMBL/GenBank/DDBJ whole genome shotgun (WGS) entry which is preliminary data.</text>
</comment>
<dbReference type="Gene3D" id="2.30.29.30">
    <property type="entry name" value="Pleckstrin-homology domain (PH domain)/Phosphotyrosine-binding domain (PTB)"/>
    <property type="match status" value="1"/>
</dbReference>
<dbReference type="InterPro" id="IPR001849">
    <property type="entry name" value="PH_domain"/>
</dbReference>
<dbReference type="VEuPathDB" id="FungiDB:AeMF1_010413"/>
<name>A0A6G0X4J9_9STRA</name>
<dbReference type="SMART" id="SM00233">
    <property type="entry name" value="PH"/>
    <property type="match status" value="1"/>
</dbReference>
<feature type="domain" description="PH" evidence="1">
    <location>
        <begin position="1"/>
        <end position="108"/>
    </location>
</feature>
<dbReference type="AlphaFoldDB" id="A0A6G0X4J9"/>
<accession>A0A6G0X4J9</accession>
<evidence type="ECO:0000313" key="2">
    <source>
        <dbReference type="EMBL" id="KAF0734871.1"/>
    </source>
</evidence>
<sequence>MTGVFYKKGSGQGFFHRQNWKRRAFQLTHTELNYYDIDQATKLRGTLDLTSCSLADLQVMPADCKKTGRSPATQWRVAIQTPSRRFVFAAETENEMQKLVQALQTIFEDNERYLLHGDDDSLPRDNSFNYSNRYLERLSQEC</sequence>
<proteinExistence type="predicted"/>
<reference evidence="2 3" key="1">
    <citation type="submission" date="2019-07" db="EMBL/GenBank/DDBJ databases">
        <title>Genomics analysis of Aphanomyces spp. identifies a new class of oomycete effector associated with host adaptation.</title>
        <authorList>
            <person name="Gaulin E."/>
        </authorList>
    </citation>
    <scope>NUCLEOTIDE SEQUENCE [LARGE SCALE GENOMIC DNA]</scope>
    <source>
        <strain evidence="2 3">ATCC 201684</strain>
    </source>
</reference>
<protein>
    <recommendedName>
        <fullName evidence="1">PH domain-containing protein</fullName>
    </recommendedName>
</protein>
<organism evidence="2 3">
    <name type="scientific">Aphanomyces euteiches</name>
    <dbReference type="NCBI Taxonomy" id="100861"/>
    <lineage>
        <taxon>Eukaryota</taxon>
        <taxon>Sar</taxon>
        <taxon>Stramenopiles</taxon>
        <taxon>Oomycota</taxon>
        <taxon>Saprolegniomycetes</taxon>
        <taxon>Saprolegniales</taxon>
        <taxon>Verrucalvaceae</taxon>
        <taxon>Aphanomyces</taxon>
    </lineage>
</organism>
<dbReference type="Proteomes" id="UP000481153">
    <property type="component" value="Unassembled WGS sequence"/>
</dbReference>
<dbReference type="SUPFAM" id="SSF50729">
    <property type="entry name" value="PH domain-like"/>
    <property type="match status" value="1"/>
</dbReference>
<gene>
    <name evidence="2" type="ORF">Ae201684_008533</name>
</gene>